<dbReference type="RefSeq" id="WP_059057732.1">
    <property type="nucleotide sequence ID" value="NZ_CEML01000001.1"/>
</dbReference>
<dbReference type="STRING" id="1407499.HHUB_3387"/>
<protein>
    <submittedName>
        <fullName evidence="2">TRAM domain protein</fullName>
    </submittedName>
</protein>
<dbReference type="InterPro" id="IPR012340">
    <property type="entry name" value="NA-bd_OB-fold"/>
</dbReference>
<evidence type="ECO:0000313" key="3">
    <source>
        <dbReference type="Proteomes" id="UP000066737"/>
    </source>
</evidence>
<dbReference type="GeneID" id="91108065"/>
<accession>A0A0U5H373</accession>
<reference evidence="3" key="1">
    <citation type="journal article" date="2016" name="Environ. Microbiol.">
        <title>The complete genome of a viable archaeum isolated from 123-million-year-old rock salt.</title>
        <authorList>
            <person name="Jaakkola S.T."/>
            <person name="Pfeiffer F."/>
            <person name="Ravantti J.J."/>
            <person name="Guo Q."/>
            <person name="Liu Y."/>
            <person name="Chen X."/>
            <person name="Ma H."/>
            <person name="Yang C."/>
            <person name="Oksanen H.M."/>
            <person name="Bamford D.H."/>
        </authorList>
    </citation>
    <scope>NUCLEOTIDE SEQUENCE</scope>
    <source>
        <strain evidence="3">JI20-1</strain>
    </source>
</reference>
<dbReference type="OrthoDB" id="28569at2157"/>
<sequence length="72" mass="7919">MSSDTPVPVEEDEEYVVDVESIGEEGDGVAHVDDFVVLVPEGDMGDRVRVRIDRVTPDYAMAELLDHESDVA</sequence>
<dbReference type="Gene3D" id="2.40.50.140">
    <property type="entry name" value="Nucleic acid-binding proteins"/>
    <property type="match status" value="1"/>
</dbReference>
<dbReference type="AlphaFoldDB" id="A0A0U5H373"/>
<dbReference type="EMBL" id="LN831302">
    <property type="protein sequence ID" value="CQH61164.1"/>
    <property type="molecule type" value="Genomic_DNA"/>
</dbReference>
<evidence type="ECO:0000313" key="2">
    <source>
        <dbReference type="EMBL" id="CQH61164.1"/>
    </source>
</evidence>
<feature type="domain" description="TRAM" evidence="1">
    <location>
        <begin position="8"/>
        <end position="66"/>
    </location>
</feature>
<name>A0A0U5H373_9EURY</name>
<organism evidence="2 3">
    <name type="scientific">Halobacterium hubeiense</name>
    <dbReference type="NCBI Taxonomy" id="1407499"/>
    <lineage>
        <taxon>Archaea</taxon>
        <taxon>Methanobacteriati</taxon>
        <taxon>Methanobacteriota</taxon>
        <taxon>Stenosarchaea group</taxon>
        <taxon>Halobacteria</taxon>
        <taxon>Halobacteriales</taxon>
        <taxon>Halobacteriaceae</taxon>
        <taxon>Halobacterium</taxon>
    </lineage>
</organism>
<dbReference type="PROSITE" id="PS50926">
    <property type="entry name" value="TRAM"/>
    <property type="match status" value="1"/>
</dbReference>
<dbReference type="Pfam" id="PF01938">
    <property type="entry name" value="TRAM"/>
    <property type="match status" value="1"/>
</dbReference>
<proteinExistence type="predicted"/>
<keyword evidence="3" id="KW-1185">Reference proteome</keyword>
<dbReference type="Proteomes" id="UP000066737">
    <property type="component" value="Chromosome I"/>
</dbReference>
<dbReference type="SUPFAM" id="SSF50249">
    <property type="entry name" value="Nucleic acid-binding proteins"/>
    <property type="match status" value="1"/>
</dbReference>
<dbReference type="KEGG" id="hhb:Hhub_3387"/>
<evidence type="ECO:0000259" key="1">
    <source>
        <dbReference type="PROSITE" id="PS50926"/>
    </source>
</evidence>
<gene>
    <name evidence="2" type="ORF">HHUB_3387</name>
</gene>
<dbReference type="InterPro" id="IPR002792">
    <property type="entry name" value="TRAM_dom"/>
</dbReference>